<keyword evidence="6" id="KW-0539">Nucleus</keyword>
<sequence length="451" mass="50902">MSKRSISDVLNDKSTADTPDICLTAESSRPSRRARLDDTSDAVHSTNRIALAYPDASRPTTKQTAFQQPTLVLSFSCSPSRTLEFTDSAMRYFVEPPLGAQLSYGYERWVRKPDEKARIDGLLEAFSKAKLMPGMALHDVGVVSWRGVMTRILTSPYEEREGWELNVMFVNGTLYFEEHLSEARISEKNTMEPRHRLQTYYGYAFESYCTSETPARKVSPNPSDPFGWGGDVDTNVQWCSVVRTKLGNTRLLIGGEVDCVRGKYTHQTDTFVELKTSLAIRGPHDEAKFEKKLLKFYFQSFLLGVPEILVGFRTPSGVLTTTQTFKTIQIPRLVRGKPGAWDPLLCLDWGNNFICCLKDVISRGSSSDTSVWRVRFTPQKGITVEMLDPIGVEDVKAGEDRVGFLPTWYWNELHSPSAHKEPEPLTHDAEDKAILDKRPGEVFVEHAGWQI</sequence>
<keyword evidence="6" id="KW-0378">Hydrolase</keyword>
<comment type="catalytic activity">
    <reaction evidence="3">
        <text>a 5'-end (N(7)-methyl 5'-triphosphoguanosine)-ribonucleoside-ribonucleotide in mRNA + H2O = a (N(7)-methyl 5'-triphosphoguanosine)-nucleoside + a 5'-end phospho-ribonucleoside in mRNA + H(+)</text>
        <dbReference type="Rhea" id="RHEA:66928"/>
        <dbReference type="Rhea" id="RHEA-COMP:15692"/>
        <dbReference type="Rhea" id="RHEA-COMP:17313"/>
        <dbReference type="ChEBI" id="CHEBI:15377"/>
        <dbReference type="ChEBI" id="CHEBI:15378"/>
        <dbReference type="ChEBI" id="CHEBI:138282"/>
        <dbReference type="ChEBI" id="CHEBI:172876"/>
        <dbReference type="ChEBI" id="CHEBI:172877"/>
    </reaction>
    <physiologicalReaction direction="left-to-right" evidence="3">
        <dbReference type="Rhea" id="RHEA:66929"/>
    </physiologicalReaction>
</comment>
<evidence type="ECO:0000259" key="8">
    <source>
        <dbReference type="Pfam" id="PF08652"/>
    </source>
</evidence>
<name>A0A9P3UPF9_LYOSH</name>
<keyword evidence="6" id="KW-0540">Nuclease</keyword>
<feature type="region of interest" description="Disordered" evidence="7">
    <location>
        <begin position="1"/>
        <end position="20"/>
    </location>
</feature>
<comment type="caution">
    <text evidence="9">The sequence shown here is derived from an EMBL/GenBank/DDBJ whole genome shotgun (WGS) entry which is preliminary data.</text>
</comment>
<dbReference type="Proteomes" id="UP001063166">
    <property type="component" value="Unassembled WGS sequence"/>
</dbReference>
<evidence type="ECO:0000256" key="7">
    <source>
        <dbReference type="SAM" id="MobiDB-lite"/>
    </source>
</evidence>
<comment type="function">
    <text evidence="6">Decapping enzyme for NAD-capped RNAs: specifically hydrolyzes the nicotinamide adenine dinucleotide (NAD) cap from a subset of RNAs by removing the entire NAD moiety from the 5'-end of an NAD-capped RNA.</text>
</comment>
<evidence type="ECO:0000256" key="3">
    <source>
        <dbReference type="ARBA" id="ARBA00044676"/>
    </source>
</evidence>
<dbReference type="PANTHER" id="PTHR12395">
    <property type="entry name" value="DOM-3 RELATED"/>
    <property type="match status" value="1"/>
</dbReference>
<comment type="catalytic activity">
    <reaction evidence="5">
        <text>a 5'-end NAD(+)-phospho-ribonucleoside in mRNA + H2O = a 5'-end phospho-ribonucleoside in mRNA + NAD(+) + H(+)</text>
        <dbReference type="Rhea" id="RHEA:60880"/>
        <dbReference type="Rhea" id="RHEA-COMP:15692"/>
        <dbReference type="Rhea" id="RHEA-COMP:15698"/>
        <dbReference type="ChEBI" id="CHEBI:15377"/>
        <dbReference type="ChEBI" id="CHEBI:15378"/>
        <dbReference type="ChEBI" id="CHEBI:57540"/>
        <dbReference type="ChEBI" id="CHEBI:138282"/>
        <dbReference type="ChEBI" id="CHEBI:144029"/>
    </reaction>
    <physiologicalReaction direction="left-to-right" evidence="5">
        <dbReference type="Rhea" id="RHEA:60881"/>
    </physiologicalReaction>
</comment>
<dbReference type="EMBL" id="BRPK01000008">
    <property type="protein sequence ID" value="GLB40272.1"/>
    <property type="molecule type" value="Genomic_DNA"/>
</dbReference>
<comment type="similarity">
    <text evidence="2 6">Belongs to the DXO/Dom3Z family.</text>
</comment>
<evidence type="ECO:0000256" key="5">
    <source>
        <dbReference type="ARBA" id="ARBA00048124"/>
    </source>
</evidence>
<comment type="catalytic activity">
    <reaction evidence="4">
        <text>a 5'-end triphospho-ribonucleoside in mRNA + H2O = a 5'-end phospho-ribonucleoside in mRNA + diphosphate + H(+)</text>
        <dbReference type="Rhea" id="RHEA:78683"/>
        <dbReference type="Rhea" id="RHEA-COMP:15692"/>
        <dbReference type="Rhea" id="RHEA-COMP:17164"/>
        <dbReference type="ChEBI" id="CHEBI:15377"/>
        <dbReference type="ChEBI" id="CHEBI:15378"/>
        <dbReference type="ChEBI" id="CHEBI:33019"/>
        <dbReference type="ChEBI" id="CHEBI:138282"/>
        <dbReference type="ChEBI" id="CHEBI:167618"/>
    </reaction>
    <physiologicalReaction direction="left-to-right" evidence="4">
        <dbReference type="Rhea" id="RHEA:78684"/>
    </physiologicalReaction>
</comment>
<gene>
    <name evidence="9" type="primary">RAI1</name>
    <name evidence="9" type="ORF">LshimejAT787_0801430</name>
</gene>
<evidence type="ECO:0000256" key="4">
    <source>
        <dbReference type="ARBA" id="ARBA00044692"/>
    </source>
</evidence>
<dbReference type="GO" id="GO:0003723">
    <property type="term" value="F:RNA binding"/>
    <property type="evidence" value="ECO:0007669"/>
    <property type="project" value="UniProtKB-KW"/>
</dbReference>
<dbReference type="GO" id="GO:0110155">
    <property type="term" value="P:NAD-cap decapping"/>
    <property type="evidence" value="ECO:0007669"/>
    <property type="project" value="TreeGrafter"/>
</dbReference>
<evidence type="ECO:0000313" key="10">
    <source>
        <dbReference type="Proteomes" id="UP001063166"/>
    </source>
</evidence>
<dbReference type="InterPro" id="IPR013961">
    <property type="entry name" value="RAI1"/>
</dbReference>
<organism evidence="9 10">
    <name type="scientific">Lyophyllum shimeji</name>
    <name type="common">Hon-shimeji</name>
    <name type="synonym">Tricholoma shimeji</name>
    <dbReference type="NCBI Taxonomy" id="47721"/>
    <lineage>
        <taxon>Eukaryota</taxon>
        <taxon>Fungi</taxon>
        <taxon>Dikarya</taxon>
        <taxon>Basidiomycota</taxon>
        <taxon>Agaricomycotina</taxon>
        <taxon>Agaricomycetes</taxon>
        <taxon>Agaricomycetidae</taxon>
        <taxon>Agaricales</taxon>
        <taxon>Tricholomatineae</taxon>
        <taxon>Lyophyllaceae</taxon>
        <taxon>Lyophyllum</taxon>
    </lineage>
</organism>
<keyword evidence="10" id="KW-1185">Reference proteome</keyword>
<evidence type="ECO:0000313" key="9">
    <source>
        <dbReference type="EMBL" id="GLB40272.1"/>
    </source>
</evidence>
<dbReference type="GO" id="GO:0005829">
    <property type="term" value="C:cytosol"/>
    <property type="evidence" value="ECO:0007669"/>
    <property type="project" value="TreeGrafter"/>
</dbReference>
<dbReference type="AlphaFoldDB" id="A0A9P3UPF9"/>
<dbReference type="OrthoDB" id="5853397at2759"/>
<accession>A0A9P3UPF9</accession>
<protein>
    <recommendedName>
        <fullName evidence="6">Decapping nuclease</fullName>
        <ecNumber evidence="6">3.6.1.-</ecNumber>
    </recommendedName>
</protein>
<comment type="cofactor">
    <cofactor evidence="1 6">
        <name>a divalent metal cation</name>
        <dbReference type="ChEBI" id="CHEBI:60240"/>
    </cofactor>
</comment>
<evidence type="ECO:0000256" key="1">
    <source>
        <dbReference type="ARBA" id="ARBA00001968"/>
    </source>
</evidence>
<evidence type="ECO:0000256" key="6">
    <source>
        <dbReference type="RuleBase" id="RU367113"/>
    </source>
</evidence>
<reference evidence="9" key="1">
    <citation type="submission" date="2022-07" db="EMBL/GenBank/DDBJ databases">
        <title>The genome of Lyophyllum shimeji provides insight into the initial evolution of ectomycorrhizal fungal genome.</title>
        <authorList>
            <person name="Kobayashi Y."/>
            <person name="Shibata T."/>
            <person name="Hirakawa H."/>
            <person name="Shigenobu S."/>
            <person name="Nishiyama T."/>
            <person name="Yamada A."/>
            <person name="Hasebe M."/>
            <person name="Kawaguchi M."/>
        </authorList>
    </citation>
    <scope>NUCLEOTIDE SEQUENCE</scope>
    <source>
        <strain evidence="9">AT787</strain>
    </source>
</reference>
<dbReference type="InterPro" id="IPR039039">
    <property type="entry name" value="RAI1-like_fam"/>
</dbReference>
<dbReference type="Pfam" id="PF08652">
    <property type="entry name" value="RAI1"/>
    <property type="match status" value="1"/>
</dbReference>
<feature type="domain" description="RAI1-like" evidence="8">
    <location>
        <begin position="67"/>
        <end position="410"/>
    </location>
</feature>
<dbReference type="GO" id="GO:0046872">
    <property type="term" value="F:metal ion binding"/>
    <property type="evidence" value="ECO:0007669"/>
    <property type="project" value="UniProtKB-KW"/>
</dbReference>
<proteinExistence type="inferred from homology"/>
<evidence type="ECO:0000256" key="2">
    <source>
        <dbReference type="ARBA" id="ARBA00006562"/>
    </source>
</evidence>
<keyword evidence="6" id="KW-0547">Nucleotide-binding</keyword>
<keyword evidence="6" id="KW-0479">Metal-binding</keyword>
<dbReference type="EC" id="3.6.1.-" evidence="6"/>
<dbReference type="GO" id="GO:0000166">
    <property type="term" value="F:nucleotide binding"/>
    <property type="evidence" value="ECO:0007669"/>
    <property type="project" value="UniProtKB-KW"/>
</dbReference>
<keyword evidence="6" id="KW-0694">RNA-binding</keyword>
<dbReference type="GO" id="GO:0005634">
    <property type="term" value="C:nucleus"/>
    <property type="evidence" value="ECO:0007669"/>
    <property type="project" value="UniProtKB-SubCell"/>
</dbReference>
<dbReference type="PANTHER" id="PTHR12395:SF9">
    <property type="entry name" value="DECAPPING AND EXORIBONUCLEASE PROTEIN"/>
    <property type="match status" value="1"/>
</dbReference>
<dbReference type="GO" id="GO:0034353">
    <property type="term" value="F:mRNA 5'-diphosphatase activity"/>
    <property type="evidence" value="ECO:0007669"/>
    <property type="project" value="TreeGrafter"/>
</dbReference>
<comment type="subcellular location">
    <subcellularLocation>
        <location evidence="6">Nucleus</location>
    </subcellularLocation>
</comment>
<dbReference type="GO" id="GO:0000956">
    <property type="term" value="P:nuclear-transcribed mRNA catabolic process"/>
    <property type="evidence" value="ECO:0007669"/>
    <property type="project" value="TreeGrafter"/>
</dbReference>
<dbReference type="GO" id="GO:0004518">
    <property type="term" value="F:nuclease activity"/>
    <property type="evidence" value="ECO:0007669"/>
    <property type="project" value="UniProtKB-KW"/>
</dbReference>